<dbReference type="InterPro" id="IPR018161">
    <property type="entry name" value="Wnt_CS"/>
</dbReference>
<protein>
    <recommendedName>
        <fullName evidence="10">Protein Wnt</fullName>
    </recommendedName>
</protein>
<proteinExistence type="evidence at transcript level"/>
<keyword evidence="4" id="KW-0964">Secreted</keyword>
<dbReference type="GO" id="GO:0007517">
    <property type="term" value="P:muscle organ development"/>
    <property type="evidence" value="ECO:0007669"/>
    <property type="project" value="UniProtKB-ARBA"/>
</dbReference>
<dbReference type="PRINTS" id="PR01349">
    <property type="entry name" value="WNTPROTEIN"/>
</dbReference>
<dbReference type="InterPro" id="IPR005817">
    <property type="entry name" value="Wnt"/>
</dbReference>
<keyword evidence="9" id="KW-0449">Lipoprotein</keyword>
<evidence type="ECO:0000256" key="10">
    <source>
        <dbReference type="RuleBase" id="RU003500"/>
    </source>
</evidence>
<name>A0A2Z6DTM4_PARTP</name>
<dbReference type="PROSITE" id="PS00246">
    <property type="entry name" value="WNT1"/>
    <property type="match status" value="1"/>
</dbReference>
<gene>
    <name evidence="11" type="primary">wnt4</name>
</gene>
<evidence type="ECO:0000256" key="8">
    <source>
        <dbReference type="ARBA" id="ARBA00023180"/>
    </source>
</evidence>
<dbReference type="GO" id="GO:0005109">
    <property type="term" value="F:frizzled binding"/>
    <property type="evidence" value="ECO:0007669"/>
    <property type="project" value="TreeGrafter"/>
</dbReference>
<keyword evidence="8" id="KW-0325">Glycoprotein</keyword>
<comment type="function">
    <text evidence="10">Ligand for members of the frizzled family of seven transmembrane receptors.</text>
</comment>
<dbReference type="GO" id="GO:0005125">
    <property type="term" value="F:cytokine activity"/>
    <property type="evidence" value="ECO:0007669"/>
    <property type="project" value="TreeGrafter"/>
</dbReference>
<dbReference type="GO" id="GO:0030182">
    <property type="term" value="P:neuron differentiation"/>
    <property type="evidence" value="ECO:0007669"/>
    <property type="project" value="TreeGrafter"/>
</dbReference>
<evidence type="ECO:0000256" key="1">
    <source>
        <dbReference type="ARBA" id="ARBA00004498"/>
    </source>
</evidence>
<evidence type="ECO:0000256" key="7">
    <source>
        <dbReference type="ARBA" id="ARBA00023157"/>
    </source>
</evidence>
<dbReference type="InterPro" id="IPR043158">
    <property type="entry name" value="Wnt_C"/>
</dbReference>
<dbReference type="CDD" id="cd19336">
    <property type="entry name" value="Wnt_Wnt4"/>
    <property type="match status" value="1"/>
</dbReference>
<evidence type="ECO:0000256" key="5">
    <source>
        <dbReference type="ARBA" id="ARBA00022530"/>
    </source>
</evidence>
<comment type="subcellular location">
    <subcellularLocation>
        <location evidence="1 10">Secreted</location>
        <location evidence="1 10">Extracellular space</location>
        <location evidence="1 10">Extracellular matrix</location>
    </subcellularLocation>
</comment>
<keyword evidence="6 10" id="KW-0879">Wnt signaling pathway</keyword>
<dbReference type="GO" id="GO:0005615">
    <property type="term" value="C:extracellular space"/>
    <property type="evidence" value="ECO:0007669"/>
    <property type="project" value="TreeGrafter"/>
</dbReference>
<dbReference type="AlphaFoldDB" id="A0A2Z6DTM4"/>
<dbReference type="Gene3D" id="3.30.2460.20">
    <property type="match status" value="1"/>
</dbReference>
<dbReference type="SMART" id="SM00097">
    <property type="entry name" value="WNT1"/>
    <property type="match status" value="1"/>
</dbReference>
<organism evidence="11">
    <name type="scientific">Parasteatoda tepidariorum</name>
    <name type="common">Common house spider</name>
    <name type="synonym">Achaearanea tepidariorum</name>
    <dbReference type="NCBI Taxonomy" id="114398"/>
    <lineage>
        <taxon>Eukaryota</taxon>
        <taxon>Metazoa</taxon>
        <taxon>Ecdysozoa</taxon>
        <taxon>Arthropoda</taxon>
        <taxon>Chelicerata</taxon>
        <taxon>Arachnida</taxon>
        <taxon>Araneae</taxon>
        <taxon>Araneomorphae</taxon>
        <taxon>Entelegynae</taxon>
        <taxon>Araneoidea</taxon>
        <taxon>Theridiidae</taxon>
        <taxon>Parasteatoda</taxon>
    </lineage>
</organism>
<keyword evidence="7" id="KW-1015">Disulfide bond</keyword>
<dbReference type="PANTHER" id="PTHR12027">
    <property type="entry name" value="WNT RELATED"/>
    <property type="match status" value="1"/>
</dbReference>
<keyword evidence="5" id="KW-0272">Extracellular matrix</keyword>
<sequence length="383" mass="43110">MFLTANLLVPSPFVFIQLRACNSRRRRSLIHKHVASARADHLKTRLRVKVELSFSTSLLHSASVAHIEKTDQCDNLVGLTKRQIKICKKNLEIMESVRVGAQLSVAECQWQFRTRRWNCSTVNGTKIFGKVLSDGTREAAFVHAISAAGVAHTVTRSCSSGSLGRCGCDRTVRGFSPDGFQWSGCSDNVAYGTAFSKSFVDARDLKAARGHGNARALMNLHNNEAGRKVIEYNMKVECKCHGVSGSCETKTCWRALPKFRLVGSILREKFDHATEVQPRRSGKRSQLVPMNAYFKYHSDTDLVFLDSSPDFCERDSQNETPGTYGRQCNRTSKNIDSCDSLCCGRGFTSKTETVMERCDCKFYWCCFVKCRECEQEVEYNYCL</sequence>
<accession>A0A2Z6DTM4</accession>
<evidence type="ECO:0000256" key="4">
    <source>
        <dbReference type="ARBA" id="ARBA00022525"/>
    </source>
</evidence>
<evidence type="ECO:0000256" key="2">
    <source>
        <dbReference type="ARBA" id="ARBA00005683"/>
    </source>
</evidence>
<dbReference type="EMBL" id="LC379644">
    <property type="protein sequence ID" value="BBD75281.1"/>
    <property type="molecule type" value="mRNA"/>
</dbReference>
<dbReference type="GO" id="GO:0045165">
    <property type="term" value="P:cell fate commitment"/>
    <property type="evidence" value="ECO:0007669"/>
    <property type="project" value="TreeGrafter"/>
</dbReference>
<reference evidence="11" key="1">
    <citation type="submission" date="2018-04" db="EMBL/GenBank/DDBJ databases">
        <title>Early embryogenesis of the spider.</title>
        <authorList>
            <person name="Akiyama-Oda Y."/>
            <person name="Oda H."/>
        </authorList>
    </citation>
    <scope>NUCLEOTIDE SEQUENCE</scope>
</reference>
<dbReference type="PANTHER" id="PTHR12027:SF101">
    <property type="entry name" value="PROTEIN WNT-4"/>
    <property type="match status" value="1"/>
</dbReference>
<dbReference type="FunFam" id="3.30.2460.20:FF:000001">
    <property type="entry name" value="Wnt homolog"/>
    <property type="match status" value="1"/>
</dbReference>
<comment type="similarity">
    <text evidence="2 10">Belongs to the Wnt family.</text>
</comment>
<dbReference type="OrthoDB" id="5945655at2759"/>
<evidence type="ECO:0000256" key="6">
    <source>
        <dbReference type="ARBA" id="ARBA00022687"/>
    </source>
</evidence>
<keyword evidence="3 10" id="KW-0217">Developmental protein</keyword>
<dbReference type="GO" id="GO:0000902">
    <property type="term" value="P:cell morphogenesis"/>
    <property type="evidence" value="ECO:0007669"/>
    <property type="project" value="UniProtKB-ARBA"/>
</dbReference>
<evidence type="ECO:0000256" key="9">
    <source>
        <dbReference type="ARBA" id="ARBA00023288"/>
    </source>
</evidence>
<evidence type="ECO:0000313" key="11">
    <source>
        <dbReference type="EMBL" id="BBD75281.1"/>
    </source>
</evidence>
<dbReference type="GO" id="GO:0060070">
    <property type="term" value="P:canonical Wnt signaling pathway"/>
    <property type="evidence" value="ECO:0007669"/>
    <property type="project" value="TreeGrafter"/>
</dbReference>
<evidence type="ECO:0000256" key="3">
    <source>
        <dbReference type="ARBA" id="ARBA00022473"/>
    </source>
</evidence>
<dbReference type="Pfam" id="PF00110">
    <property type="entry name" value="wnt"/>
    <property type="match status" value="1"/>
</dbReference>